<dbReference type="PANTHER" id="PTHR43513">
    <property type="entry name" value="DIHYDROOROTATE DEHYDROGENASE B (NAD(+)), ELECTRON TRANSFER SUBUNIT"/>
    <property type="match status" value="1"/>
</dbReference>
<dbReference type="RefSeq" id="WP_132026188.1">
    <property type="nucleotide sequence ID" value="NZ_CP068564.1"/>
</dbReference>
<dbReference type="InterPro" id="IPR039261">
    <property type="entry name" value="FNR_nucleotide-bd"/>
</dbReference>
<evidence type="ECO:0000313" key="2">
    <source>
        <dbReference type="Proteomes" id="UP000294567"/>
    </source>
</evidence>
<dbReference type="SUPFAM" id="SSF52343">
    <property type="entry name" value="Ferredoxin reductase-like, C-terminal NADP-linked domain"/>
    <property type="match status" value="1"/>
</dbReference>
<dbReference type="InterPro" id="IPR017938">
    <property type="entry name" value="Riboflavin_synthase-like_b-brl"/>
</dbReference>
<dbReference type="InterPro" id="IPR050353">
    <property type="entry name" value="PyrK_electron_transfer"/>
</dbReference>
<organism evidence="1 2">
    <name type="scientific">Keratinibaculum paraultunense</name>
    <dbReference type="NCBI Taxonomy" id="1278232"/>
    <lineage>
        <taxon>Bacteria</taxon>
        <taxon>Bacillati</taxon>
        <taxon>Bacillota</taxon>
        <taxon>Tissierellia</taxon>
        <taxon>Tissierellales</taxon>
        <taxon>Tepidimicrobiaceae</taxon>
        <taxon>Keratinibaculum</taxon>
    </lineage>
</organism>
<keyword evidence="2" id="KW-1185">Reference proteome</keyword>
<reference evidence="1 2" key="1">
    <citation type="submission" date="2019-03" db="EMBL/GenBank/DDBJ databases">
        <title>Genomic Encyclopedia of Type Strains, Phase IV (KMG-IV): sequencing the most valuable type-strain genomes for metagenomic binning, comparative biology and taxonomic classification.</title>
        <authorList>
            <person name="Goeker M."/>
        </authorList>
    </citation>
    <scope>NUCLEOTIDE SEQUENCE [LARGE SCALE GENOMIC DNA]</scope>
    <source>
        <strain evidence="1 2">DSM 26752</strain>
    </source>
</reference>
<comment type="caution">
    <text evidence="1">The sequence shown here is derived from an EMBL/GenBank/DDBJ whole genome shotgun (WGS) entry which is preliminary data.</text>
</comment>
<dbReference type="AlphaFoldDB" id="A0A4R3L0F2"/>
<evidence type="ECO:0000313" key="1">
    <source>
        <dbReference type="EMBL" id="TCS91375.1"/>
    </source>
</evidence>
<dbReference type="Gene3D" id="2.40.30.10">
    <property type="entry name" value="Translation factors"/>
    <property type="match status" value="1"/>
</dbReference>
<name>A0A4R3L0F2_9FIRM</name>
<sequence>MNFYKCMDSGSKYCPCNLAYTMDCISCSHLRGEDFCDCIWNGVCILYEKYMKNEEDINQRKDYKGKIIEKISLDRNLYLLKIKLDKSFIRDLDIIGSYIFIRKNNTNSHYDTPMSVFNLDEDHIYIVYQEIGPKTKNFNKGDKLIIKGPYWSGIIGDGDLSKQENSSILIVARGIGQSSILIPINKLLNKGNDIVLFLDKGKFNSLYSIDYMDTEKIRIIPIDLFNYEDELMLRKYIKENSVDVIFSAGSDMVHRKIKSIIEKSTKSIKWFVSNNSVICCGEGICGACIRKTKDKDKIKLCKTMINPINIY</sequence>
<dbReference type="PANTHER" id="PTHR43513:SF3">
    <property type="entry name" value="DIHYDROOROTATE DEHYDROGENASE B (NAD(+)), ELECTRON TRANSFER SUBUNIT-RELATED"/>
    <property type="match status" value="1"/>
</dbReference>
<accession>A0A4R3L0F2</accession>
<dbReference type="EMBL" id="SMAE01000002">
    <property type="protein sequence ID" value="TCS91375.1"/>
    <property type="molecule type" value="Genomic_DNA"/>
</dbReference>
<gene>
    <name evidence="1" type="ORF">EDD65_102310</name>
</gene>
<dbReference type="OrthoDB" id="1704963at2"/>
<protein>
    <submittedName>
        <fullName evidence="1">NAD(P)H-flavin reductase</fullName>
    </submittedName>
</protein>
<dbReference type="Proteomes" id="UP000294567">
    <property type="component" value="Unassembled WGS sequence"/>
</dbReference>
<proteinExistence type="predicted"/>
<dbReference type="SUPFAM" id="SSF63380">
    <property type="entry name" value="Riboflavin synthase domain-like"/>
    <property type="match status" value="1"/>
</dbReference>